<dbReference type="InParanoid" id="A0A5F9DNL3"/>
<evidence type="ECO:0000313" key="2">
    <source>
        <dbReference type="Ensembl" id="ENSOCUP00000047630.1"/>
    </source>
</evidence>
<organism evidence="2 3">
    <name type="scientific">Oryctolagus cuniculus</name>
    <name type="common">Rabbit</name>
    <dbReference type="NCBI Taxonomy" id="9986"/>
    <lineage>
        <taxon>Eukaryota</taxon>
        <taxon>Metazoa</taxon>
        <taxon>Chordata</taxon>
        <taxon>Craniata</taxon>
        <taxon>Vertebrata</taxon>
        <taxon>Euteleostomi</taxon>
        <taxon>Mammalia</taxon>
        <taxon>Eutheria</taxon>
        <taxon>Euarchontoglires</taxon>
        <taxon>Glires</taxon>
        <taxon>Lagomorpha</taxon>
        <taxon>Leporidae</taxon>
        <taxon>Oryctolagus</taxon>
    </lineage>
</organism>
<name>A0A5F9DNL3_RABIT</name>
<reference evidence="2" key="2">
    <citation type="submission" date="2025-08" db="UniProtKB">
        <authorList>
            <consortium name="Ensembl"/>
        </authorList>
    </citation>
    <scope>IDENTIFICATION</scope>
    <source>
        <strain evidence="2">Thorbecke</strain>
    </source>
</reference>
<feature type="region of interest" description="Disordered" evidence="1">
    <location>
        <begin position="1"/>
        <end position="101"/>
    </location>
</feature>
<evidence type="ECO:0000256" key="1">
    <source>
        <dbReference type="SAM" id="MobiDB-lite"/>
    </source>
</evidence>
<dbReference type="STRING" id="9986.ENSOCUP00000047630"/>
<protein>
    <submittedName>
        <fullName evidence="2">Uncharacterized protein</fullName>
    </submittedName>
</protein>
<reference evidence="2" key="3">
    <citation type="submission" date="2025-09" db="UniProtKB">
        <authorList>
            <consortium name="Ensembl"/>
        </authorList>
    </citation>
    <scope>IDENTIFICATION</scope>
    <source>
        <strain evidence="2">Thorbecke</strain>
    </source>
</reference>
<dbReference type="Bgee" id="ENSOCUG00000037821">
    <property type="expression patterns" value="Expressed in liver and 5 other cell types or tissues"/>
</dbReference>
<dbReference type="EMBL" id="AAGW02022074">
    <property type="status" value="NOT_ANNOTATED_CDS"/>
    <property type="molecule type" value="Genomic_DNA"/>
</dbReference>
<dbReference type="Proteomes" id="UP000001811">
    <property type="component" value="Chromosome 15"/>
</dbReference>
<reference evidence="2 3" key="1">
    <citation type="journal article" date="2011" name="Nature">
        <title>A high-resolution map of human evolutionary constraint using 29 mammals.</title>
        <authorList>
            <person name="Lindblad-Toh K."/>
            <person name="Garber M."/>
            <person name="Zuk O."/>
            <person name="Lin M.F."/>
            <person name="Parker B.J."/>
            <person name="Washietl S."/>
            <person name="Kheradpour P."/>
            <person name="Ernst J."/>
            <person name="Jordan G."/>
            <person name="Mauceli E."/>
            <person name="Ward L.D."/>
            <person name="Lowe C.B."/>
            <person name="Holloway A.K."/>
            <person name="Clamp M."/>
            <person name="Gnerre S."/>
            <person name="Alfoldi J."/>
            <person name="Beal K."/>
            <person name="Chang J."/>
            <person name="Clawson H."/>
            <person name="Cuff J."/>
            <person name="Di Palma F."/>
            <person name="Fitzgerald S."/>
            <person name="Flicek P."/>
            <person name="Guttman M."/>
            <person name="Hubisz M.J."/>
            <person name="Jaffe D.B."/>
            <person name="Jungreis I."/>
            <person name="Kent W.J."/>
            <person name="Kostka D."/>
            <person name="Lara M."/>
            <person name="Martins A.L."/>
            <person name="Massingham T."/>
            <person name="Moltke I."/>
            <person name="Raney B.J."/>
            <person name="Rasmussen M.D."/>
            <person name="Robinson J."/>
            <person name="Stark A."/>
            <person name="Vilella A.J."/>
            <person name="Wen J."/>
            <person name="Xie X."/>
            <person name="Zody M.C."/>
            <person name="Baldwin J."/>
            <person name="Bloom T."/>
            <person name="Chin C.W."/>
            <person name="Heiman D."/>
            <person name="Nicol R."/>
            <person name="Nusbaum C."/>
            <person name="Young S."/>
            <person name="Wilkinson J."/>
            <person name="Worley K.C."/>
            <person name="Kovar C.L."/>
            <person name="Muzny D.M."/>
            <person name="Gibbs R.A."/>
            <person name="Cree A."/>
            <person name="Dihn H.H."/>
            <person name="Fowler G."/>
            <person name="Jhangiani S."/>
            <person name="Joshi V."/>
            <person name="Lee S."/>
            <person name="Lewis L.R."/>
            <person name="Nazareth L.V."/>
            <person name="Okwuonu G."/>
            <person name="Santibanez J."/>
            <person name="Warren W.C."/>
            <person name="Mardis E.R."/>
            <person name="Weinstock G.M."/>
            <person name="Wilson R.K."/>
            <person name="Delehaunty K."/>
            <person name="Dooling D."/>
            <person name="Fronik C."/>
            <person name="Fulton L."/>
            <person name="Fulton B."/>
            <person name="Graves T."/>
            <person name="Minx P."/>
            <person name="Sodergren E."/>
            <person name="Birney E."/>
            <person name="Margulies E.H."/>
            <person name="Herrero J."/>
            <person name="Green E.D."/>
            <person name="Haussler D."/>
            <person name="Siepel A."/>
            <person name="Goldman N."/>
            <person name="Pollard K.S."/>
            <person name="Pedersen J.S."/>
            <person name="Lander E.S."/>
            <person name="Kellis M."/>
        </authorList>
    </citation>
    <scope>NUCLEOTIDE SEQUENCE [LARGE SCALE GENOMIC DNA]</scope>
    <source>
        <strain evidence="2 3">Thorbecke inbred</strain>
    </source>
</reference>
<dbReference type="Ensembl" id="ENSOCUT00000054120.1">
    <property type="protein sequence ID" value="ENSOCUP00000047630.1"/>
    <property type="gene ID" value="ENSOCUG00000037821.1"/>
</dbReference>
<proteinExistence type="predicted"/>
<evidence type="ECO:0000313" key="3">
    <source>
        <dbReference type="Proteomes" id="UP000001811"/>
    </source>
</evidence>
<accession>A0A5F9DNL3</accession>
<feature type="compositionally biased region" description="Basic residues" evidence="1">
    <location>
        <begin position="10"/>
        <end position="22"/>
    </location>
</feature>
<dbReference type="AlphaFoldDB" id="A0A5F9DNL3"/>
<dbReference type="GeneTree" id="ENSGT00990000208613"/>
<keyword evidence="3" id="KW-1185">Reference proteome</keyword>
<sequence>GKGVLELKGIPKRGVTKRKKKKDQNTAKLLKATGASQKNEAAKRRYLDKRLPGQIAEDAGGAAKGTDPEASVQNPQAESGGLPHTPGHTHRASPHPQSQLDEVAHGLCEEQGPAAFGLWPLHHPLTCSLASSTEAVGLKAACPSPGTRLKRDRPLT</sequence>
<feature type="compositionally biased region" description="Basic and acidic residues" evidence="1">
    <location>
        <begin position="40"/>
        <end position="51"/>
    </location>
</feature>